<dbReference type="PANTHER" id="PTHR10907">
    <property type="entry name" value="REGUCALCIN"/>
    <property type="match status" value="1"/>
</dbReference>
<dbReference type="Pfam" id="PF08450">
    <property type="entry name" value="SGL"/>
    <property type="match status" value="2"/>
</dbReference>
<sequence length="300" mass="33204">MSPSPNSSLKAWHKPLQQPRTWGGEAPIYRARDSTLHWVDPLISPPELHILKLDPGSGDAVGTARVLKLEANEKTGKLEVVKEIIPDELKGERRFNDGGVDAKVSYGLGGLPSDYGPPKGRLWRYDPDDSLHLMDSGVVCGNGIGWSPDKTTSMFEIPISFHENPISVLLTSISKPSLMIIIQNKVYFNDSVGQKTFAYDFDLESGSLTNRRLFLDFSGTEGEPDGLVIELVSLIFSCIFGELTPDIKAKPEIFGWPFTVVTAREIERGEMFSESYDVPNMGRYQDVDGRKGLPKNQFAG</sequence>
<accession>A0A8H4RPD4</accession>
<feature type="domain" description="SMP-30/Gluconolactonase/LRE-like region" evidence="4">
    <location>
        <begin position="184"/>
        <end position="241"/>
    </location>
</feature>
<feature type="binding site" evidence="3">
    <location>
        <position position="142"/>
    </location>
    <ligand>
        <name>a divalent metal cation</name>
        <dbReference type="ChEBI" id="CHEBI:60240"/>
    </ligand>
</feature>
<evidence type="ECO:0000256" key="2">
    <source>
        <dbReference type="PIRSR" id="PIRSR605511-1"/>
    </source>
</evidence>
<feature type="domain" description="SMP-30/Gluconolactonase/LRE-like region" evidence="4">
    <location>
        <begin position="72"/>
        <end position="153"/>
    </location>
</feature>
<evidence type="ECO:0000256" key="1">
    <source>
        <dbReference type="ARBA" id="ARBA00008853"/>
    </source>
</evidence>
<feature type="binding site" evidence="3">
    <location>
        <position position="114"/>
    </location>
    <ligand>
        <name>substrate</name>
    </ligand>
</feature>
<feature type="binding site" evidence="3">
    <location>
        <position position="94"/>
    </location>
    <ligand>
        <name>substrate</name>
    </ligand>
</feature>
<evidence type="ECO:0000313" key="6">
    <source>
        <dbReference type="Proteomes" id="UP000566819"/>
    </source>
</evidence>
<keyword evidence="3" id="KW-0479">Metal-binding</keyword>
<dbReference type="EMBL" id="JAAMPI010000301">
    <property type="protein sequence ID" value="KAF4632971.1"/>
    <property type="molecule type" value="Genomic_DNA"/>
</dbReference>
<gene>
    <name evidence="5" type="ORF">G7Y89_g5152</name>
</gene>
<keyword evidence="6" id="KW-1185">Reference proteome</keyword>
<evidence type="ECO:0000259" key="4">
    <source>
        <dbReference type="Pfam" id="PF08450"/>
    </source>
</evidence>
<feature type="active site" description="Proton donor/acceptor" evidence="2">
    <location>
        <position position="225"/>
    </location>
</feature>
<keyword evidence="3" id="KW-0862">Zinc</keyword>
<dbReference type="InterPro" id="IPR005511">
    <property type="entry name" value="SMP-30"/>
</dbReference>
<organism evidence="5 6">
    <name type="scientific">Cudoniella acicularis</name>
    <dbReference type="NCBI Taxonomy" id="354080"/>
    <lineage>
        <taxon>Eukaryota</taxon>
        <taxon>Fungi</taxon>
        <taxon>Dikarya</taxon>
        <taxon>Ascomycota</taxon>
        <taxon>Pezizomycotina</taxon>
        <taxon>Leotiomycetes</taxon>
        <taxon>Helotiales</taxon>
        <taxon>Tricladiaceae</taxon>
        <taxon>Cudoniella</taxon>
    </lineage>
</organism>
<name>A0A8H4RPD4_9HELO</name>
<comment type="caution">
    <text evidence="5">The sequence shown here is derived from an EMBL/GenBank/DDBJ whole genome shotgun (WGS) entry which is preliminary data.</text>
</comment>
<dbReference type="InterPro" id="IPR013658">
    <property type="entry name" value="SGL"/>
</dbReference>
<comment type="cofactor">
    <cofactor evidence="3">
        <name>Zn(2+)</name>
        <dbReference type="ChEBI" id="CHEBI:29105"/>
    </cofactor>
    <text evidence="3">Binds 1 divalent metal cation per subunit.</text>
</comment>
<feature type="binding site" evidence="3">
    <location>
        <position position="225"/>
    </location>
    <ligand>
        <name>a divalent metal cation</name>
        <dbReference type="ChEBI" id="CHEBI:60240"/>
    </ligand>
</feature>
<dbReference type="GO" id="GO:0004341">
    <property type="term" value="F:gluconolactonase activity"/>
    <property type="evidence" value="ECO:0007669"/>
    <property type="project" value="TreeGrafter"/>
</dbReference>
<proteinExistence type="inferred from homology"/>
<dbReference type="Proteomes" id="UP000566819">
    <property type="component" value="Unassembled WGS sequence"/>
</dbReference>
<dbReference type="OrthoDB" id="423498at2759"/>
<dbReference type="PANTHER" id="PTHR10907:SF47">
    <property type="entry name" value="REGUCALCIN"/>
    <property type="match status" value="1"/>
</dbReference>
<dbReference type="GO" id="GO:0005509">
    <property type="term" value="F:calcium ion binding"/>
    <property type="evidence" value="ECO:0007669"/>
    <property type="project" value="TreeGrafter"/>
</dbReference>
<feature type="binding site" evidence="3">
    <location>
        <position position="96"/>
    </location>
    <ligand>
        <name>substrate</name>
    </ligand>
</feature>
<protein>
    <recommendedName>
        <fullName evidence="4">SMP-30/Gluconolactonase/LRE-like region domain-containing protein</fullName>
    </recommendedName>
</protein>
<evidence type="ECO:0000313" key="5">
    <source>
        <dbReference type="EMBL" id="KAF4632971.1"/>
    </source>
</evidence>
<comment type="similarity">
    <text evidence="1">Belongs to the SMP-30/CGR1 family.</text>
</comment>
<dbReference type="AlphaFoldDB" id="A0A8H4RPD4"/>
<dbReference type="PRINTS" id="PR01790">
    <property type="entry name" value="SMP30FAMILY"/>
</dbReference>
<dbReference type="Gene3D" id="2.120.10.30">
    <property type="entry name" value="TolB, C-terminal domain"/>
    <property type="match status" value="2"/>
</dbReference>
<dbReference type="SUPFAM" id="SSF63829">
    <property type="entry name" value="Calcium-dependent phosphotriesterase"/>
    <property type="match status" value="1"/>
</dbReference>
<dbReference type="InterPro" id="IPR011042">
    <property type="entry name" value="6-blade_b-propeller_TolB-like"/>
</dbReference>
<evidence type="ECO:0000256" key="3">
    <source>
        <dbReference type="PIRSR" id="PIRSR605511-2"/>
    </source>
</evidence>
<reference evidence="5 6" key="1">
    <citation type="submission" date="2020-03" db="EMBL/GenBank/DDBJ databases">
        <title>Draft Genome Sequence of Cudoniella acicularis.</title>
        <authorList>
            <person name="Buettner E."/>
            <person name="Kellner H."/>
        </authorList>
    </citation>
    <scope>NUCLEOTIDE SEQUENCE [LARGE SCALE GENOMIC DNA]</scope>
    <source>
        <strain evidence="5 6">DSM 108380</strain>
    </source>
</reference>